<comment type="caution">
    <text evidence="9">The sequence shown here is derived from an EMBL/GenBank/DDBJ whole genome shotgun (WGS) entry which is preliminary data.</text>
</comment>
<dbReference type="Gene3D" id="1.20.1070.10">
    <property type="entry name" value="Rhodopsin 7-helix transmembrane proteins"/>
    <property type="match status" value="1"/>
</dbReference>
<dbReference type="InterPro" id="IPR053231">
    <property type="entry name" value="GPCR_LN-TM7"/>
</dbReference>
<dbReference type="Pfam" id="PF00002">
    <property type="entry name" value="7tm_2"/>
    <property type="match status" value="1"/>
</dbReference>
<keyword evidence="2 6" id="KW-0812">Transmembrane</keyword>
<dbReference type="GO" id="GO:0016020">
    <property type="term" value="C:membrane"/>
    <property type="evidence" value="ECO:0007669"/>
    <property type="project" value="UniProtKB-SubCell"/>
</dbReference>
<name>A0A9P0PPI5_ACAOB</name>
<evidence type="ECO:0000256" key="4">
    <source>
        <dbReference type="ARBA" id="ARBA00023136"/>
    </source>
</evidence>
<dbReference type="Proteomes" id="UP001152888">
    <property type="component" value="Unassembled WGS sequence"/>
</dbReference>
<evidence type="ECO:0000313" key="10">
    <source>
        <dbReference type="Proteomes" id="UP001152888"/>
    </source>
</evidence>
<feature type="transmembrane region" description="Helical" evidence="6">
    <location>
        <begin position="353"/>
        <end position="372"/>
    </location>
</feature>
<dbReference type="AlphaFoldDB" id="A0A9P0PPI5"/>
<feature type="transmembrane region" description="Helical" evidence="6">
    <location>
        <begin position="166"/>
        <end position="188"/>
    </location>
</feature>
<feature type="domain" description="G-protein coupled receptors family 2 profile 2" evidence="8">
    <location>
        <begin position="130"/>
        <end position="393"/>
    </location>
</feature>
<feature type="transmembrane region" description="Helical" evidence="6">
    <location>
        <begin position="242"/>
        <end position="259"/>
    </location>
</feature>
<feature type="transmembrane region" description="Helical" evidence="6">
    <location>
        <begin position="133"/>
        <end position="154"/>
    </location>
</feature>
<evidence type="ECO:0000256" key="2">
    <source>
        <dbReference type="ARBA" id="ARBA00022692"/>
    </source>
</evidence>
<evidence type="ECO:0000259" key="8">
    <source>
        <dbReference type="PROSITE" id="PS50261"/>
    </source>
</evidence>
<dbReference type="OrthoDB" id="347083at2759"/>
<feature type="transmembrane region" description="Helical" evidence="6">
    <location>
        <begin position="279"/>
        <end position="300"/>
    </location>
</feature>
<feature type="chain" id="PRO_5040148061" description="G-protein coupled receptors family 2 profile 2 domain-containing protein" evidence="7">
    <location>
        <begin position="20"/>
        <end position="465"/>
    </location>
</feature>
<evidence type="ECO:0000313" key="9">
    <source>
        <dbReference type="EMBL" id="CAH1993954.1"/>
    </source>
</evidence>
<feature type="transmembrane region" description="Helical" evidence="6">
    <location>
        <begin position="378"/>
        <end position="397"/>
    </location>
</feature>
<feature type="transmembrane region" description="Helical" evidence="6">
    <location>
        <begin position="200"/>
        <end position="221"/>
    </location>
</feature>
<dbReference type="PANTHER" id="PTHR45902:SF4">
    <property type="entry name" value="G-PROTEIN COUPLED RECEPTORS FAMILY 2 PROFILE 2 DOMAIN-CONTAINING PROTEIN"/>
    <property type="match status" value="1"/>
</dbReference>
<evidence type="ECO:0000256" key="7">
    <source>
        <dbReference type="SAM" id="SignalP"/>
    </source>
</evidence>
<evidence type="ECO:0000256" key="6">
    <source>
        <dbReference type="SAM" id="Phobius"/>
    </source>
</evidence>
<dbReference type="InterPro" id="IPR017981">
    <property type="entry name" value="GPCR_2-like_7TM"/>
</dbReference>
<dbReference type="InterPro" id="IPR000832">
    <property type="entry name" value="GPCR_2_secretin-like"/>
</dbReference>
<keyword evidence="7" id="KW-0732">Signal</keyword>
<protein>
    <recommendedName>
        <fullName evidence="8">G-protein coupled receptors family 2 profile 2 domain-containing protein</fullName>
    </recommendedName>
</protein>
<evidence type="ECO:0000256" key="3">
    <source>
        <dbReference type="ARBA" id="ARBA00022989"/>
    </source>
</evidence>
<feature type="signal peptide" evidence="7">
    <location>
        <begin position="1"/>
        <end position="19"/>
    </location>
</feature>
<feature type="coiled-coil region" evidence="5">
    <location>
        <begin position="312"/>
        <end position="339"/>
    </location>
</feature>
<proteinExistence type="predicted"/>
<organism evidence="9 10">
    <name type="scientific">Acanthoscelides obtectus</name>
    <name type="common">Bean weevil</name>
    <name type="synonym">Bruchus obtectus</name>
    <dbReference type="NCBI Taxonomy" id="200917"/>
    <lineage>
        <taxon>Eukaryota</taxon>
        <taxon>Metazoa</taxon>
        <taxon>Ecdysozoa</taxon>
        <taxon>Arthropoda</taxon>
        <taxon>Hexapoda</taxon>
        <taxon>Insecta</taxon>
        <taxon>Pterygota</taxon>
        <taxon>Neoptera</taxon>
        <taxon>Endopterygota</taxon>
        <taxon>Coleoptera</taxon>
        <taxon>Polyphaga</taxon>
        <taxon>Cucujiformia</taxon>
        <taxon>Chrysomeloidea</taxon>
        <taxon>Chrysomelidae</taxon>
        <taxon>Bruchinae</taxon>
        <taxon>Bruchini</taxon>
        <taxon>Acanthoscelides</taxon>
    </lineage>
</organism>
<evidence type="ECO:0000256" key="5">
    <source>
        <dbReference type="SAM" id="Coils"/>
    </source>
</evidence>
<accession>A0A9P0PPI5</accession>
<dbReference type="PROSITE" id="PS50261">
    <property type="entry name" value="G_PROTEIN_RECEP_F2_4"/>
    <property type="match status" value="1"/>
</dbReference>
<keyword evidence="3 6" id="KW-1133">Transmembrane helix</keyword>
<dbReference type="GO" id="GO:0007166">
    <property type="term" value="P:cell surface receptor signaling pathway"/>
    <property type="evidence" value="ECO:0007669"/>
    <property type="project" value="InterPro"/>
</dbReference>
<dbReference type="EMBL" id="CAKOFQ010007188">
    <property type="protein sequence ID" value="CAH1993954.1"/>
    <property type="molecule type" value="Genomic_DNA"/>
</dbReference>
<comment type="subcellular location">
    <subcellularLocation>
        <location evidence="1">Membrane</location>
        <topology evidence="1">Multi-pass membrane protein</topology>
    </subcellularLocation>
</comment>
<sequence>MQLLICVLVSCGCFSAVTPKKNSTKQNRRKFVDDYYLSYDYDRPGGPVISNSSNGGVAKTKENENAIAQPEALILPNPDTFEARYAIEALPNVELPDDSLADPDLKDHDFIDNIMYVYYGGHKRYTGTYGPEIIVVGAVLSCAAQLLTIFCVLLKKNQRGEKVMTYIFFQIMGTFCIANLIFMLGVYATKSKTKCLIISLILYFLHLMISVWLCLYCFYIYKRFSSGGLIKPRHLQVKYFNFAAYDIPTLLTLATYFILPESYESKRFCFISVQRGMILNYMLPVSLLIILTTIFSLSGIRKINMELSKLEFNSSAESLNGLKNELELLKNKKEECLDDEILSLKESKTCLKLLCIIQTGYDIVWFVVVLALENVQDSNGMAIIYAVTSCLLNWYVFIKRKSLMPTLCELPETVSEVVVHQNEHQEIVTASANVSRRGSSDSIPLLNSDTEMRELRMDHISTITT</sequence>
<keyword evidence="4 6" id="KW-0472">Membrane</keyword>
<gene>
    <name evidence="9" type="ORF">ACAOBT_LOCUS21838</name>
</gene>
<dbReference type="GO" id="GO:0004930">
    <property type="term" value="F:G protein-coupled receptor activity"/>
    <property type="evidence" value="ECO:0007669"/>
    <property type="project" value="InterPro"/>
</dbReference>
<keyword evidence="10" id="KW-1185">Reference proteome</keyword>
<keyword evidence="5" id="KW-0175">Coiled coil</keyword>
<evidence type="ECO:0000256" key="1">
    <source>
        <dbReference type="ARBA" id="ARBA00004141"/>
    </source>
</evidence>
<dbReference type="PANTHER" id="PTHR45902">
    <property type="entry name" value="LATROPHILIN RECEPTOR-LIKE PROTEIN A"/>
    <property type="match status" value="1"/>
</dbReference>
<reference evidence="9" key="1">
    <citation type="submission" date="2022-03" db="EMBL/GenBank/DDBJ databases">
        <authorList>
            <person name="Sayadi A."/>
        </authorList>
    </citation>
    <scope>NUCLEOTIDE SEQUENCE</scope>
</reference>